<proteinExistence type="predicted"/>
<dbReference type="Proteomes" id="UP001222027">
    <property type="component" value="Unassembled WGS sequence"/>
</dbReference>
<dbReference type="AlphaFoldDB" id="A0AAV8RDK9"/>
<sequence>MVKPLSFYRIRKSSQSCFSYGRSSSSFTAEFHCCPSSLAITTPVGCISSDTHLVPEVGRFSHTAVVLGATSRGHITASRSITTPRFSTLHTLAKAPSVIHLRVRCDLAAIPVLSFSGERVGEVPLDLKSAPSETARVVVHCGLVAEQQNQRRGIASILTTADLGYSTALQGATIRSQPLFTRLAQSKLLYYHRT</sequence>
<gene>
    <name evidence="1" type="ORF">OPV22_009029</name>
</gene>
<organism evidence="1 2">
    <name type="scientific">Ensete ventricosum</name>
    <name type="common">Abyssinian banana</name>
    <name type="synonym">Musa ensete</name>
    <dbReference type="NCBI Taxonomy" id="4639"/>
    <lineage>
        <taxon>Eukaryota</taxon>
        <taxon>Viridiplantae</taxon>
        <taxon>Streptophyta</taxon>
        <taxon>Embryophyta</taxon>
        <taxon>Tracheophyta</taxon>
        <taxon>Spermatophyta</taxon>
        <taxon>Magnoliopsida</taxon>
        <taxon>Liliopsida</taxon>
        <taxon>Zingiberales</taxon>
        <taxon>Musaceae</taxon>
        <taxon>Ensete</taxon>
    </lineage>
</organism>
<accession>A0AAV8RDK9</accession>
<keyword evidence="2" id="KW-1185">Reference proteome</keyword>
<comment type="caution">
    <text evidence="1">The sequence shown here is derived from an EMBL/GenBank/DDBJ whole genome shotgun (WGS) entry which is preliminary data.</text>
</comment>
<protein>
    <submittedName>
        <fullName evidence="1">Uncharacterized protein</fullName>
    </submittedName>
</protein>
<evidence type="ECO:0000313" key="2">
    <source>
        <dbReference type="Proteomes" id="UP001222027"/>
    </source>
</evidence>
<reference evidence="1 2" key="1">
    <citation type="submission" date="2022-12" db="EMBL/GenBank/DDBJ databases">
        <title>Chromosome-scale assembly of the Ensete ventricosum genome.</title>
        <authorList>
            <person name="Dussert Y."/>
            <person name="Stocks J."/>
            <person name="Wendawek A."/>
            <person name="Woldeyes F."/>
            <person name="Nichols R.A."/>
            <person name="Borrell J.S."/>
        </authorList>
    </citation>
    <scope>NUCLEOTIDE SEQUENCE [LARGE SCALE GENOMIC DNA]</scope>
    <source>
        <strain evidence="2">cv. Maze</strain>
        <tissue evidence="1">Seeds</tissue>
    </source>
</reference>
<name>A0AAV8RDK9_ENSVE</name>
<dbReference type="EMBL" id="JAQQAF010000003">
    <property type="protein sequence ID" value="KAJ8498477.1"/>
    <property type="molecule type" value="Genomic_DNA"/>
</dbReference>
<evidence type="ECO:0000313" key="1">
    <source>
        <dbReference type="EMBL" id="KAJ8498477.1"/>
    </source>
</evidence>